<keyword evidence="1" id="KW-0812">Transmembrane</keyword>
<evidence type="ECO:0000313" key="3">
    <source>
        <dbReference type="Proteomes" id="UP000054279"/>
    </source>
</evidence>
<feature type="transmembrane region" description="Helical" evidence="1">
    <location>
        <begin position="168"/>
        <end position="190"/>
    </location>
</feature>
<evidence type="ECO:0000313" key="2">
    <source>
        <dbReference type="EMBL" id="KIJ39648.1"/>
    </source>
</evidence>
<protein>
    <submittedName>
        <fullName evidence="2">Uncharacterized protein</fullName>
    </submittedName>
</protein>
<feature type="transmembrane region" description="Helical" evidence="1">
    <location>
        <begin position="134"/>
        <end position="156"/>
    </location>
</feature>
<evidence type="ECO:0000256" key="1">
    <source>
        <dbReference type="SAM" id="Phobius"/>
    </source>
</evidence>
<gene>
    <name evidence="2" type="ORF">M422DRAFT_257476</name>
</gene>
<reference evidence="2 3" key="1">
    <citation type="submission" date="2014-06" db="EMBL/GenBank/DDBJ databases">
        <title>Evolutionary Origins and Diversification of the Mycorrhizal Mutualists.</title>
        <authorList>
            <consortium name="DOE Joint Genome Institute"/>
            <consortium name="Mycorrhizal Genomics Consortium"/>
            <person name="Kohler A."/>
            <person name="Kuo A."/>
            <person name="Nagy L.G."/>
            <person name="Floudas D."/>
            <person name="Copeland A."/>
            <person name="Barry K.W."/>
            <person name="Cichocki N."/>
            <person name="Veneault-Fourrey C."/>
            <person name="LaButti K."/>
            <person name="Lindquist E.A."/>
            <person name="Lipzen A."/>
            <person name="Lundell T."/>
            <person name="Morin E."/>
            <person name="Murat C."/>
            <person name="Riley R."/>
            <person name="Ohm R."/>
            <person name="Sun H."/>
            <person name="Tunlid A."/>
            <person name="Henrissat B."/>
            <person name="Grigoriev I.V."/>
            <person name="Hibbett D.S."/>
            <person name="Martin F."/>
        </authorList>
    </citation>
    <scope>NUCLEOTIDE SEQUENCE [LARGE SCALE GENOMIC DNA]</scope>
    <source>
        <strain evidence="2 3">SS14</strain>
    </source>
</reference>
<organism evidence="2 3">
    <name type="scientific">Sphaerobolus stellatus (strain SS14)</name>
    <dbReference type="NCBI Taxonomy" id="990650"/>
    <lineage>
        <taxon>Eukaryota</taxon>
        <taxon>Fungi</taxon>
        <taxon>Dikarya</taxon>
        <taxon>Basidiomycota</taxon>
        <taxon>Agaricomycotina</taxon>
        <taxon>Agaricomycetes</taxon>
        <taxon>Phallomycetidae</taxon>
        <taxon>Geastrales</taxon>
        <taxon>Sphaerobolaceae</taxon>
        <taxon>Sphaerobolus</taxon>
    </lineage>
</organism>
<dbReference type="EMBL" id="KN837150">
    <property type="protein sequence ID" value="KIJ39648.1"/>
    <property type="molecule type" value="Genomic_DNA"/>
</dbReference>
<dbReference type="AlphaFoldDB" id="A0A0C9U996"/>
<proteinExistence type="predicted"/>
<keyword evidence="1" id="KW-1133">Transmembrane helix</keyword>
<accession>A0A0C9U996</accession>
<dbReference type="Proteomes" id="UP000054279">
    <property type="component" value="Unassembled WGS sequence"/>
</dbReference>
<feature type="transmembrane region" description="Helical" evidence="1">
    <location>
        <begin position="96"/>
        <end position="114"/>
    </location>
</feature>
<dbReference type="HOGENOM" id="CLU_044614_8_0_1"/>
<feature type="transmembrane region" description="Helical" evidence="1">
    <location>
        <begin position="53"/>
        <end position="76"/>
    </location>
</feature>
<keyword evidence="3" id="KW-1185">Reference proteome</keyword>
<name>A0A0C9U996_SPHS4</name>
<keyword evidence="1" id="KW-0472">Membrane</keyword>
<dbReference type="OrthoDB" id="3341077at2759"/>
<sequence length="247" mass="27574">MVDVWSIYYEETDQKIDSVRALNATYSSLYAVIDFTSQMALIYRCWIIWNQNYFVAIFPAIVSLSSMACDFALLALPLANGAFKTPINLRLDLGRYAFSASLAVNLFVMSLIIIRIWRISRQITEVGWKTGRTYNIVIAMILESGVPILLGQLIWLTLFATGNAGFDVVAGAITQLYGITPAILMIRVTLGDSYDGFAKPKLNTSTSLVFERQARSQYEVHAFFLAERSSSSQTGQETIHGSDKMAF</sequence>